<sequence length="632" mass="69880">MRHRRNRTLRAVSPHRNPGGRVAAVGSCHTAVSDGALVIPIRVTALFRGLRVLFLVPLSRVGPHVMRLVFTNADQETFDRYRSLFVTRVVDHARRERIEVSRWALETILDFKYGEPDLGGDGLLARWHGSDVAALLLDWLPREDMAAPLRVEEVRSSLLAWVEFLRARGWYDPRSDEPGELVETLDTLADAYRQAVANPAEHRVSLFLQHSMVEAGYDPEDPDQVAEFEAEVESGGVSLDEELMAAIASGEEEAPLSPLSGPGRTGYTWRAPRLLEGAALAEAIEATPTMLRLREQGDDALPEDSVEAWLLAYEALGEALAERLGLDEDDFYEAFGSEADEFVASIVTTLFIERLPLPGTLVSEVVAEMGDPLEEDRPLTDEESEQFDRAVGLVLGELEGLGAVARETTGEEAELAGEPVFRLTPLGEWIGFDELVLDDYTIRTFDELMAEDAEVLVERAAAGEPFSDVDLDEWIGQRGTERAMRELVEVARRTDDCTHRGTVRAVTAEHPQEARPVYEELRADGAFGPQARAWLFDAGFLKEGELEPADLPWVMVDGVAAMARMNLLDEERLGELPVRRGGEGASLLELAPSLGHPETTFLLSWLGDNHPDPGVRKEARTALFRYQSGGGR</sequence>
<accession>A0A1T4RTI5</accession>
<dbReference type="STRING" id="1122192.SAMN02745673_02968"/>
<evidence type="ECO:0000313" key="1">
    <source>
        <dbReference type="EMBL" id="SKA19279.1"/>
    </source>
</evidence>
<reference evidence="1 2" key="1">
    <citation type="submission" date="2017-02" db="EMBL/GenBank/DDBJ databases">
        <authorList>
            <person name="Peterson S.W."/>
        </authorList>
    </citation>
    <scope>NUCLEOTIDE SEQUENCE [LARGE SCALE GENOMIC DNA]</scope>
    <source>
        <strain evidence="1 2">DSM 45154</strain>
    </source>
</reference>
<organism evidence="1 2">
    <name type="scientific">Marinactinospora thermotolerans DSM 45154</name>
    <dbReference type="NCBI Taxonomy" id="1122192"/>
    <lineage>
        <taxon>Bacteria</taxon>
        <taxon>Bacillati</taxon>
        <taxon>Actinomycetota</taxon>
        <taxon>Actinomycetes</taxon>
        <taxon>Streptosporangiales</taxon>
        <taxon>Nocardiopsidaceae</taxon>
        <taxon>Marinactinospora</taxon>
    </lineage>
</organism>
<dbReference type="AlphaFoldDB" id="A0A1T4RTI5"/>
<name>A0A1T4RTI5_9ACTN</name>
<protein>
    <submittedName>
        <fullName evidence="1">Uncharacterized protein</fullName>
    </submittedName>
</protein>
<proteinExistence type="predicted"/>
<keyword evidence="2" id="KW-1185">Reference proteome</keyword>
<gene>
    <name evidence="1" type="ORF">SAMN02745673_02968</name>
</gene>
<dbReference type="Proteomes" id="UP000190637">
    <property type="component" value="Unassembled WGS sequence"/>
</dbReference>
<dbReference type="EMBL" id="FUWS01000007">
    <property type="protein sequence ID" value="SKA19279.1"/>
    <property type="molecule type" value="Genomic_DNA"/>
</dbReference>
<evidence type="ECO:0000313" key="2">
    <source>
        <dbReference type="Proteomes" id="UP000190637"/>
    </source>
</evidence>